<dbReference type="Gene3D" id="3.10.450.50">
    <property type="match status" value="1"/>
</dbReference>
<dbReference type="RefSeq" id="WP_066824033.1">
    <property type="nucleotide sequence ID" value="NZ_LTBA01000009.1"/>
</dbReference>
<dbReference type="PATRIC" id="fig|1121338.3.peg.1253"/>
<dbReference type="AlphaFoldDB" id="A0A151B5G4"/>
<evidence type="ECO:0008006" key="3">
    <source>
        <dbReference type="Google" id="ProtNLM"/>
    </source>
</evidence>
<dbReference type="InterPro" id="IPR004027">
    <property type="entry name" value="SEC_C_motif"/>
</dbReference>
<dbReference type="Proteomes" id="UP000075531">
    <property type="component" value="Unassembled WGS sequence"/>
</dbReference>
<evidence type="ECO:0000313" key="2">
    <source>
        <dbReference type="Proteomes" id="UP000075531"/>
    </source>
</evidence>
<reference evidence="1 2" key="1">
    <citation type="submission" date="2016-02" db="EMBL/GenBank/DDBJ databases">
        <title>Genome sequence of Clostridium tepidiprofundi DSM 19306.</title>
        <authorList>
            <person name="Poehlein A."/>
            <person name="Daniel R."/>
        </authorList>
    </citation>
    <scope>NUCLEOTIDE SEQUENCE [LARGE SCALE GENOMIC DNA]</scope>
    <source>
        <strain evidence="1 2">DSM 19306</strain>
    </source>
</reference>
<comment type="caution">
    <text evidence="1">The sequence shown here is derived from an EMBL/GenBank/DDBJ whole genome shotgun (WGS) entry which is preliminary data.</text>
</comment>
<gene>
    <name evidence="1" type="ORF">CLTEP_12190</name>
</gene>
<organism evidence="1 2">
    <name type="scientific">Clostridium tepidiprofundi DSM 19306</name>
    <dbReference type="NCBI Taxonomy" id="1121338"/>
    <lineage>
        <taxon>Bacteria</taxon>
        <taxon>Bacillati</taxon>
        <taxon>Bacillota</taxon>
        <taxon>Clostridia</taxon>
        <taxon>Eubacteriales</taxon>
        <taxon>Clostridiaceae</taxon>
        <taxon>Clostridium</taxon>
    </lineage>
</organism>
<accession>A0A151B5G4</accession>
<sequence length="167" mass="19688">MSLYKNWSDFVINYIKANGQEKFWSEYGKIEKEVYIKLLSDHEKEVKGKLTELAERFDVSEIYFVGILDGINDSLEEQLDLEKLESDSEIELKINFERLYFNMLDAKADYLYTLPQWNNILTEEKRKEITKEYRASKTIVKEKKIGRNDPCPCGSGKKYKKCCGRNV</sequence>
<dbReference type="STRING" id="1121338.CLTEP_12190"/>
<dbReference type="SUPFAM" id="SSF103642">
    <property type="entry name" value="Sec-C motif"/>
    <property type="match status" value="1"/>
</dbReference>
<name>A0A151B5G4_9CLOT</name>
<dbReference type="PANTHER" id="PTHR33747:SF1">
    <property type="entry name" value="ADENYLATE CYCLASE-ASSOCIATED CAP C-TERMINAL DOMAIN-CONTAINING PROTEIN"/>
    <property type="match status" value="1"/>
</dbReference>
<protein>
    <recommendedName>
        <fullName evidence="3">Preprotein translocase subunit SecA</fullName>
    </recommendedName>
</protein>
<dbReference type="Pfam" id="PF02810">
    <property type="entry name" value="SEC-C"/>
    <property type="match status" value="1"/>
</dbReference>
<dbReference type="OrthoDB" id="5872at2"/>
<dbReference type="NCBIfam" id="NF004088">
    <property type="entry name" value="PRK05590.1"/>
    <property type="match status" value="1"/>
</dbReference>
<evidence type="ECO:0000313" key="1">
    <source>
        <dbReference type="EMBL" id="KYH34897.1"/>
    </source>
</evidence>
<keyword evidence="2" id="KW-1185">Reference proteome</keyword>
<dbReference type="EMBL" id="LTBA01000009">
    <property type="protein sequence ID" value="KYH34897.1"/>
    <property type="molecule type" value="Genomic_DNA"/>
</dbReference>
<proteinExistence type="predicted"/>
<dbReference type="PANTHER" id="PTHR33747">
    <property type="entry name" value="UPF0225 PROTEIN SCO1677"/>
    <property type="match status" value="1"/>
</dbReference>